<dbReference type="EMBL" id="AP014680">
    <property type="protein sequence ID" value="BAP86152.1"/>
    <property type="molecule type" value="Genomic_DNA"/>
</dbReference>
<protein>
    <submittedName>
        <fullName evidence="2">ISLho3 transposase</fullName>
    </submittedName>
</protein>
<gene>
    <name evidence="2" type="ORF">LOOC260_101160</name>
    <name evidence="3" type="ORF">LOOC260_116450</name>
    <name evidence="4" type="ORF">LOOC260_118040</name>
</gene>
<dbReference type="Proteomes" id="UP000031620">
    <property type="component" value="Chromosome"/>
</dbReference>
<evidence type="ECO:0000313" key="3">
    <source>
        <dbReference type="EMBL" id="BAP86152.1"/>
    </source>
</evidence>
<evidence type="ECO:0000313" key="2">
    <source>
        <dbReference type="EMBL" id="BAP84695.1"/>
    </source>
</evidence>
<evidence type="ECO:0000313" key="5">
    <source>
        <dbReference type="Proteomes" id="UP000031620"/>
    </source>
</evidence>
<dbReference type="STRING" id="1291742.LOOC260_101160"/>
<dbReference type="KEGG" id="lho:LOOC260_116450"/>
<dbReference type="HOGENOM" id="CLU_041101_2_0_9"/>
<sequence length="451" mass="52784">MSTIQHSATDIHLAMQHFTKLVHLPVILRRANIHKTRGIGVPILFEWLITTIFARYSISRAQRNPKFTKKTVRNCLNDSHTNWQKLVILLAIYLIQYVEHFTDARRAQAFILDDSLFKREFSKKTELLSKVFDHDKQKFYRGFRGLTLGWSDGNTFLPVNFALMSSNNSKNRFNQLKHFDCRSLAAKRRFQAQRKMNDVALELIDEALKAGLKTKYVLFDSWFSSPRMFFELLQRGQFGIGMLKRSKKVYFRYRGRQMDVKSLYTMLSRSKRPTHTTYLYSSIVNFIIDGHKMKIKLVYVANRNKTNQYLVLGTTNTALQPNQIIQMYGRRWQIEGYFKVAKQYLQYDHTQVQSYDGLCGHMAMVIMSYDILALEQRQQVDDRTLGDLFYHYGQSLPDIRVVDALNWLMEQLSGLGEALGSAESIINEIFDHFMQTLPNNLIQLLDTTNRC</sequence>
<evidence type="ECO:0000313" key="4">
    <source>
        <dbReference type="EMBL" id="BAP86310.1"/>
    </source>
</evidence>
<dbReference type="InterPro" id="IPR012337">
    <property type="entry name" value="RNaseH-like_sf"/>
</dbReference>
<feature type="domain" description="Transposase IS701-like DDE" evidence="1">
    <location>
        <begin position="68"/>
        <end position="255"/>
    </location>
</feature>
<dbReference type="Pfam" id="PF13546">
    <property type="entry name" value="DDE_5"/>
    <property type="match status" value="1"/>
</dbReference>
<dbReference type="InterPro" id="IPR038721">
    <property type="entry name" value="IS701-like_DDE_dom"/>
</dbReference>
<dbReference type="EMBL" id="AP014680">
    <property type="protein sequence ID" value="BAP84695.1"/>
    <property type="molecule type" value="Genomic_DNA"/>
</dbReference>
<dbReference type="RefSeq" id="WP_041092116.1">
    <property type="nucleotide sequence ID" value="NZ_AP014680.1"/>
</dbReference>
<evidence type="ECO:0000259" key="1">
    <source>
        <dbReference type="Pfam" id="PF13546"/>
    </source>
</evidence>
<organism evidence="2 5">
    <name type="scientific">Paucilactobacillus hokkaidonensis JCM 18461</name>
    <dbReference type="NCBI Taxonomy" id="1291742"/>
    <lineage>
        <taxon>Bacteria</taxon>
        <taxon>Bacillati</taxon>
        <taxon>Bacillota</taxon>
        <taxon>Bacilli</taxon>
        <taxon>Lactobacillales</taxon>
        <taxon>Lactobacillaceae</taxon>
        <taxon>Paucilactobacillus</taxon>
    </lineage>
</organism>
<dbReference type="EMBL" id="AP014680">
    <property type="protein sequence ID" value="BAP86310.1"/>
    <property type="molecule type" value="Genomic_DNA"/>
</dbReference>
<dbReference type="KEGG" id="lho:LOOC260_118040"/>
<dbReference type="Gene3D" id="3.90.350.10">
    <property type="entry name" value="Transposase Inhibitor Protein From Tn5, Chain A, domain 1"/>
    <property type="match status" value="1"/>
</dbReference>
<accession>A0A0A1GRV6</accession>
<dbReference type="KEGG" id="lho:LOOC260_101160"/>
<proteinExistence type="predicted"/>
<dbReference type="AlphaFoldDB" id="A0A0A1GRV6"/>
<dbReference type="SUPFAM" id="SSF53098">
    <property type="entry name" value="Ribonuclease H-like"/>
    <property type="match status" value="1"/>
</dbReference>
<name>A0A0A1GRV6_9LACO</name>
<reference evidence="2 5" key="1">
    <citation type="submission" date="2014-11" db="EMBL/GenBank/DDBJ databases">
        <title>Complete genome sequence and analysis of Lactobacillus hokkaidonensis LOOC260T.</title>
        <authorList>
            <person name="Tanizawa Y."/>
            <person name="Tohno M."/>
            <person name="Kaminuma E."/>
            <person name="Nakamura Y."/>
            <person name="Arita M."/>
        </authorList>
    </citation>
    <scope>NUCLEOTIDE SEQUENCE [LARGE SCALE GENOMIC DNA]</scope>
    <source>
        <strain evidence="2 5">LOOC260</strain>
    </source>
</reference>